<dbReference type="InterPro" id="IPR032466">
    <property type="entry name" value="Metal_Hydrolase"/>
</dbReference>
<dbReference type="InParanoid" id="G3HQH2"/>
<dbReference type="InterPro" id="IPR006329">
    <property type="entry name" value="AMPD"/>
</dbReference>
<dbReference type="GO" id="GO:0003876">
    <property type="term" value="F:AMP deaminase activity"/>
    <property type="evidence" value="ECO:0007669"/>
    <property type="project" value="InterPro"/>
</dbReference>
<dbReference type="PANTHER" id="PTHR11359:SF1">
    <property type="entry name" value="AMP DEAMINASE 1"/>
    <property type="match status" value="1"/>
</dbReference>
<dbReference type="Proteomes" id="UP000001075">
    <property type="component" value="Unassembled WGS sequence"/>
</dbReference>
<name>G3HQH2_CRIGR</name>
<gene>
    <name evidence="4" type="ORF">I79_013073</name>
</gene>
<dbReference type="STRING" id="10029.G3HQH2"/>
<comment type="similarity">
    <text evidence="1">Belongs to the metallo-dependent hydrolases superfamily. Adenosine and AMP deaminases family.</text>
</comment>
<evidence type="ECO:0000313" key="5">
    <source>
        <dbReference type="Proteomes" id="UP000001075"/>
    </source>
</evidence>
<dbReference type="EMBL" id="JH000613">
    <property type="protein sequence ID" value="EGW08726.1"/>
    <property type="molecule type" value="Genomic_DNA"/>
</dbReference>
<dbReference type="Pfam" id="PF19326">
    <property type="entry name" value="AMP_deaminase"/>
    <property type="match status" value="1"/>
</dbReference>
<evidence type="ECO:0000256" key="1">
    <source>
        <dbReference type="ARBA" id="ARBA00006676"/>
    </source>
</evidence>
<reference evidence="5" key="1">
    <citation type="journal article" date="2011" name="Nat. Biotechnol.">
        <title>The genomic sequence of the Chinese hamster ovary (CHO)-K1 cell line.</title>
        <authorList>
            <person name="Xu X."/>
            <person name="Nagarajan H."/>
            <person name="Lewis N.E."/>
            <person name="Pan S."/>
            <person name="Cai Z."/>
            <person name="Liu X."/>
            <person name="Chen W."/>
            <person name="Xie M."/>
            <person name="Wang W."/>
            <person name="Hammond S."/>
            <person name="Andersen M.R."/>
            <person name="Neff N."/>
            <person name="Passarelli B."/>
            <person name="Koh W."/>
            <person name="Fan H.C."/>
            <person name="Wang J."/>
            <person name="Gui Y."/>
            <person name="Lee K.H."/>
            <person name="Betenbaugh M.J."/>
            <person name="Quake S.R."/>
            <person name="Famili I."/>
            <person name="Palsson B.O."/>
            <person name="Wang J."/>
        </authorList>
    </citation>
    <scope>NUCLEOTIDE SEQUENCE [LARGE SCALE GENOMIC DNA]</scope>
    <source>
        <strain evidence="5">CHO K1 cell line</strain>
    </source>
</reference>
<keyword evidence="3" id="KW-0546">Nucleotide metabolism</keyword>
<comment type="subunit">
    <text evidence="2">Homotetramer.</text>
</comment>
<dbReference type="PANTHER" id="PTHR11359">
    <property type="entry name" value="AMP DEAMINASE"/>
    <property type="match status" value="1"/>
</dbReference>
<dbReference type="SUPFAM" id="SSF51556">
    <property type="entry name" value="Metallo-dependent hydrolases"/>
    <property type="match status" value="1"/>
</dbReference>
<dbReference type="GO" id="GO:0046033">
    <property type="term" value="P:AMP metabolic process"/>
    <property type="evidence" value="ECO:0007669"/>
    <property type="project" value="TreeGrafter"/>
</dbReference>
<dbReference type="AlphaFoldDB" id="G3HQH2"/>
<accession>G3HQH2</accession>
<evidence type="ECO:0000313" key="4">
    <source>
        <dbReference type="EMBL" id="EGW08726.1"/>
    </source>
</evidence>
<organism evidence="4 5">
    <name type="scientific">Cricetulus griseus</name>
    <name type="common">Chinese hamster</name>
    <name type="synonym">Cricetulus barabensis griseus</name>
    <dbReference type="NCBI Taxonomy" id="10029"/>
    <lineage>
        <taxon>Eukaryota</taxon>
        <taxon>Metazoa</taxon>
        <taxon>Chordata</taxon>
        <taxon>Craniata</taxon>
        <taxon>Vertebrata</taxon>
        <taxon>Euteleostomi</taxon>
        <taxon>Mammalia</taxon>
        <taxon>Eutheria</taxon>
        <taxon>Euarchontoglires</taxon>
        <taxon>Glires</taxon>
        <taxon>Rodentia</taxon>
        <taxon>Myomorpha</taxon>
        <taxon>Muroidea</taxon>
        <taxon>Cricetidae</taxon>
        <taxon>Cricetinae</taxon>
        <taxon>Cricetulus</taxon>
    </lineage>
</organism>
<evidence type="ECO:0000256" key="3">
    <source>
        <dbReference type="ARBA" id="ARBA00023080"/>
    </source>
</evidence>
<sequence>MLNEMDELKELKNNPHRDFYNCRKEVGADLVEAKYQHAEPRLSIYGRSPDEWSKLSSWFVCNRIYCPNMTWMIQVPRI</sequence>
<protein>
    <submittedName>
        <fullName evidence="4">AMP deaminase 1</fullName>
    </submittedName>
</protein>
<evidence type="ECO:0000256" key="2">
    <source>
        <dbReference type="ARBA" id="ARBA00011881"/>
    </source>
</evidence>
<dbReference type="GO" id="GO:0032264">
    <property type="term" value="P:IMP salvage"/>
    <property type="evidence" value="ECO:0007669"/>
    <property type="project" value="InterPro"/>
</dbReference>
<dbReference type="GO" id="GO:0005829">
    <property type="term" value="C:cytosol"/>
    <property type="evidence" value="ECO:0007669"/>
    <property type="project" value="TreeGrafter"/>
</dbReference>
<dbReference type="Gene3D" id="3.20.20.140">
    <property type="entry name" value="Metal-dependent hydrolases"/>
    <property type="match status" value="1"/>
</dbReference>
<proteinExistence type="inferred from homology"/>
<dbReference type="eggNOG" id="KOG1096">
    <property type="taxonomic scope" value="Eukaryota"/>
</dbReference>